<evidence type="ECO:0000259" key="10">
    <source>
        <dbReference type="Pfam" id="PF02518"/>
    </source>
</evidence>
<dbReference type="Proteomes" id="UP000183496">
    <property type="component" value="Unassembled WGS sequence"/>
</dbReference>
<keyword evidence="7" id="KW-0067">ATP-binding</keyword>
<evidence type="ECO:0000313" key="12">
    <source>
        <dbReference type="EMBL" id="SER56043.1"/>
    </source>
</evidence>
<keyword evidence="9" id="KW-0812">Transmembrane</keyword>
<name>A0AAJ4W6T3_MYRPR</name>
<dbReference type="AlphaFoldDB" id="A0AAJ4W6T3"/>
<dbReference type="PANTHER" id="PTHR24421:SF10">
    <property type="entry name" value="NITRATE_NITRITE SENSOR PROTEIN NARQ"/>
    <property type="match status" value="1"/>
</dbReference>
<comment type="catalytic activity">
    <reaction evidence="1">
        <text>ATP + protein L-histidine = ADP + protein N-phospho-L-histidine.</text>
        <dbReference type="EC" id="2.7.13.3"/>
    </reaction>
</comment>
<feature type="domain" description="Signal transduction histidine kinase subgroup 3 dimerisation and phosphoacceptor" evidence="11">
    <location>
        <begin position="480"/>
        <end position="530"/>
    </location>
</feature>
<keyword evidence="6 12" id="KW-0418">Kinase</keyword>
<evidence type="ECO:0000259" key="11">
    <source>
        <dbReference type="Pfam" id="PF07730"/>
    </source>
</evidence>
<evidence type="ECO:0000256" key="9">
    <source>
        <dbReference type="SAM" id="Phobius"/>
    </source>
</evidence>
<evidence type="ECO:0000256" key="3">
    <source>
        <dbReference type="ARBA" id="ARBA00022553"/>
    </source>
</evidence>
<dbReference type="KEGG" id="mpw:MPR_2190"/>
<dbReference type="Gene3D" id="3.30.565.10">
    <property type="entry name" value="Histidine kinase-like ATPase, C-terminal domain"/>
    <property type="match status" value="1"/>
</dbReference>
<gene>
    <name evidence="12" type="ORF">SAMN04488089_11920</name>
</gene>
<evidence type="ECO:0000256" key="6">
    <source>
        <dbReference type="ARBA" id="ARBA00022777"/>
    </source>
</evidence>
<keyword evidence="13" id="KW-1185">Reference proteome</keyword>
<keyword evidence="8" id="KW-0902">Two-component regulatory system</keyword>
<evidence type="ECO:0000256" key="8">
    <source>
        <dbReference type="ARBA" id="ARBA00023012"/>
    </source>
</evidence>
<keyword evidence="9" id="KW-0472">Membrane</keyword>
<dbReference type="GO" id="GO:0046983">
    <property type="term" value="F:protein dimerization activity"/>
    <property type="evidence" value="ECO:0007669"/>
    <property type="project" value="InterPro"/>
</dbReference>
<feature type="transmembrane region" description="Helical" evidence="9">
    <location>
        <begin position="419"/>
        <end position="440"/>
    </location>
</feature>
<keyword evidence="3" id="KW-0597">Phosphoprotein</keyword>
<keyword evidence="9" id="KW-1133">Transmembrane helix</keyword>
<dbReference type="PANTHER" id="PTHR24421">
    <property type="entry name" value="NITRATE/NITRITE SENSOR PROTEIN NARX-RELATED"/>
    <property type="match status" value="1"/>
</dbReference>
<comment type="caution">
    <text evidence="12">The sequence shown here is derived from an EMBL/GenBank/DDBJ whole genome shotgun (WGS) entry which is preliminary data.</text>
</comment>
<dbReference type="InterPro" id="IPR011712">
    <property type="entry name" value="Sig_transdc_His_kin_sub3_dim/P"/>
</dbReference>
<evidence type="ECO:0000256" key="5">
    <source>
        <dbReference type="ARBA" id="ARBA00022741"/>
    </source>
</evidence>
<evidence type="ECO:0000256" key="4">
    <source>
        <dbReference type="ARBA" id="ARBA00022679"/>
    </source>
</evidence>
<sequence length="675" mass="78616">MFKNAFYYITILFLFLTISCTNDKTIYNTDLDNLYAFKKDSITKDSIVRAIYPKIKKALELKSTINNTGLIDSVLNKLRWTNEKEVFFKLSKKAIKDAKKQGNNLRLANTYQNIAIYYHDINQLDSVYYYYTKAENIYEKEGNSLAVAENKFYQSRLLFELGLYIESEIKLTSSIKYLQEYYPNNPVLIEANQLRALHDVNNENYDKALTNFKQTLDRLIKDEGKFLILPKEKYYPAIAILYANIAGLYIILENYNKAEYYSLKSINYLEKNHNDLVFSFINTGYQISKYRLNKNQDVVSGLLVSYNILEKLDHTYFKIDIAMMISSIYLEQNNVKQALSWAHLAYKEAKKDHFFRQQKEIVEFILSHSHYRDPKLIDELITLTNNIEVEQNRIHQLFTKIEYDSTVLSKENYSLKQKIHSVITLSIIITLSLIYIMFYLRLRSKSKDLYNFAIQKSNNEEILKLLYTNNTIEHNTIVRERRRIAKDLHDGIINSIFVVKFNLQLIKTPENKMQELLIDELDNLANTVRTISHSLAESSLFKNNSFENLLELLVHKQVNSFNTKFSIKLQKDIPFNDLSAMQKMDSYLIVQEVLQNVNKHSYANECVVSITSDSEIITFTIQDNGQGFQSKKNAGLGLLSIKERADNIKATLKIQSDQKNGTTIILSVPLLNVSL</sequence>
<dbReference type="InterPro" id="IPR003594">
    <property type="entry name" value="HATPase_dom"/>
</dbReference>
<dbReference type="GO" id="GO:0005524">
    <property type="term" value="F:ATP binding"/>
    <property type="evidence" value="ECO:0007669"/>
    <property type="project" value="UniProtKB-KW"/>
</dbReference>
<organism evidence="12 13">
    <name type="scientific">Myroides profundi</name>
    <dbReference type="NCBI Taxonomy" id="480520"/>
    <lineage>
        <taxon>Bacteria</taxon>
        <taxon>Pseudomonadati</taxon>
        <taxon>Bacteroidota</taxon>
        <taxon>Flavobacteriia</taxon>
        <taxon>Flavobacteriales</taxon>
        <taxon>Flavobacteriaceae</taxon>
        <taxon>Myroides</taxon>
    </lineage>
</organism>
<accession>A0AAJ4W6T3</accession>
<dbReference type="Gene3D" id="1.20.5.1930">
    <property type="match status" value="1"/>
</dbReference>
<dbReference type="GO" id="GO:0000155">
    <property type="term" value="F:phosphorelay sensor kinase activity"/>
    <property type="evidence" value="ECO:0007669"/>
    <property type="project" value="InterPro"/>
</dbReference>
<dbReference type="Pfam" id="PF02518">
    <property type="entry name" value="HATPase_c"/>
    <property type="match status" value="1"/>
</dbReference>
<keyword evidence="5" id="KW-0547">Nucleotide-binding</keyword>
<dbReference type="EC" id="2.7.13.3" evidence="2"/>
<dbReference type="PROSITE" id="PS51257">
    <property type="entry name" value="PROKAR_LIPOPROTEIN"/>
    <property type="match status" value="1"/>
</dbReference>
<protein>
    <recommendedName>
        <fullName evidence="2">histidine kinase</fullName>
        <ecNumber evidence="2">2.7.13.3</ecNumber>
    </recommendedName>
</protein>
<feature type="transmembrane region" description="Helical" evidence="9">
    <location>
        <begin position="234"/>
        <end position="252"/>
    </location>
</feature>
<dbReference type="CDD" id="cd16917">
    <property type="entry name" value="HATPase_UhpB-NarQ-NarX-like"/>
    <property type="match status" value="1"/>
</dbReference>
<feature type="domain" description="Histidine kinase/HSP90-like ATPase" evidence="10">
    <location>
        <begin position="587"/>
        <end position="670"/>
    </location>
</feature>
<dbReference type="InterPro" id="IPR011990">
    <property type="entry name" value="TPR-like_helical_dom_sf"/>
</dbReference>
<dbReference type="InterPro" id="IPR050482">
    <property type="entry name" value="Sensor_HK_TwoCompSys"/>
</dbReference>
<dbReference type="Gene3D" id="1.25.40.10">
    <property type="entry name" value="Tetratricopeptide repeat domain"/>
    <property type="match status" value="2"/>
</dbReference>
<evidence type="ECO:0000256" key="7">
    <source>
        <dbReference type="ARBA" id="ARBA00022840"/>
    </source>
</evidence>
<proteinExistence type="predicted"/>
<evidence type="ECO:0000256" key="1">
    <source>
        <dbReference type="ARBA" id="ARBA00000085"/>
    </source>
</evidence>
<keyword evidence="4" id="KW-0808">Transferase</keyword>
<dbReference type="RefSeq" id="WP_041892490.1">
    <property type="nucleotide sequence ID" value="NZ_CP010817.1"/>
</dbReference>
<dbReference type="SUPFAM" id="SSF48452">
    <property type="entry name" value="TPR-like"/>
    <property type="match status" value="2"/>
</dbReference>
<evidence type="ECO:0000313" key="13">
    <source>
        <dbReference type="Proteomes" id="UP000183496"/>
    </source>
</evidence>
<dbReference type="InterPro" id="IPR036890">
    <property type="entry name" value="HATPase_C_sf"/>
</dbReference>
<dbReference type="SUPFAM" id="SSF55874">
    <property type="entry name" value="ATPase domain of HSP90 chaperone/DNA topoisomerase II/histidine kinase"/>
    <property type="match status" value="1"/>
</dbReference>
<dbReference type="EMBL" id="FOFY01000019">
    <property type="protein sequence ID" value="SER56043.1"/>
    <property type="molecule type" value="Genomic_DNA"/>
</dbReference>
<evidence type="ECO:0000256" key="2">
    <source>
        <dbReference type="ARBA" id="ARBA00012438"/>
    </source>
</evidence>
<dbReference type="GO" id="GO:0016020">
    <property type="term" value="C:membrane"/>
    <property type="evidence" value="ECO:0007669"/>
    <property type="project" value="InterPro"/>
</dbReference>
<reference evidence="12 13" key="1">
    <citation type="submission" date="2016-10" db="EMBL/GenBank/DDBJ databases">
        <authorList>
            <person name="Varghese N."/>
            <person name="Submissions S."/>
        </authorList>
    </citation>
    <scope>NUCLEOTIDE SEQUENCE [LARGE SCALE GENOMIC DNA]</scope>
    <source>
        <strain evidence="13">DSM 19823 / KCTC 23066 / CCTCC M 208030 / D25</strain>
    </source>
</reference>
<dbReference type="Pfam" id="PF07730">
    <property type="entry name" value="HisKA_3"/>
    <property type="match status" value="1"/>
</dbReference>